<proteinExistence type="predicted"/>
<evidence type="ECO:0000256" key="1">
    <source>
        <dbReference type="SAM" id="MobiDB-lite"/>
    </source>
</evidence>
<dbReference type="AlphaFoldDB" id="A0A6G1FZZ2"/>
<reference evidence="2 4" key="1">
    <citation type="submission" date="2020-01" db="EMBL/GenBank/DDBJ databases">
        <authorList>
            <consortium name="DOE Joint Genome Institute"/>
            <person name="Haridas S."/>
            <person name="Albert R."/>
            <person name="Binder M."/>
            <person name="Bloem J."/>
            <person name="Labutti K."/>
            <person name="Salamov A."/>
            <person name="Andreopoulos B."/>
            <person name="Baker S.E."/>
            <person name="Barry K."/>
            <person name="Bills G."/>
            <person name="Bluhm B.H."/>
            <person name="Cannon C."/>
            <person name="Castanera R."/>
            <person name="Culley D.E."/>
            <person name="Daum C."/>
            <person name="Ezra D."/>
            <person name="Gonzalez J.B."/>
            <person name="Henrissat B."/>
            <person name="Kuo A."/>
            <person name="Liang C."/>
            <person name="Lipzen A."/>
            <person name="Lutzoni F."/>
            <person name="Magnuson J."/>
            <person name="Mondo S."/>
            <person name="Nolan M."/>
            <person name="Ohm R."/>
            <person name="Pangilinan J."/>
            <person name="Park H.-J."/>
            <person name="Ramirez L."/>
            <person name="Alfaro M."/>
            <person name="Sun H."/>
            <person name="Tritt A."/>
            <person name="Yoshinaga Y."/>
            <person name="Zwiers L.-H."/>
            <person name="Turgeon B.G."/>
            <person name="Goodwin S.B."/>
            <person name="Spatafora J.W."/>
            <person name="Crous P.W."/>
            <person name="Grigoriev I.V."/>
        </authorList>
    </citation>
    <scope>NUCLEOTIDE SEQUENCE</scope>
    <source>
        <strain evidence="2 4">CBS 781.70</strain>
    </source>
</reference>
<evidence type="ECO:0000313" key="4">
    <source>
        <dbReference type="RefSeq" id="XP_033532984.1"/>
    </source>
</evidence>
<gene>
    <name evidence="2 4" type="ORF">P152DRAFT_483229</name>
</gene>
<feature type="region of interest" description="Disordered" evidence="1">
    <location>
        <begin position="151"/>
        <end position="182"/>
    </location>
</feature>
<reference evidence="4" key="3">
    <citation type="submission" date="2025-04" db="UniProtKB">
        <authorList>
            <consortium name="RefSeq"/>
        </authorList>
    </citation>
    <scope>IDENTIFICATION</scope>
    <source>
        <strain evidence="4">CBS 781.70</strain>
    </source>
</reference>
<evidence type="ECO:0000313" key="2">
    <source>
        <dbReference type="EMBL" id="KAF1811353.1"/>
    </source>
</evidence>
<dbReference type="GeneID" id="54422502"/>
<accession>A0A6G1FZZ2</accession>
<evidence type="ECO:0000313" key="3">
    <source>
        <dbReference type="Proteomes" id="UP000504638"/>
    </source>
</evidence>
<protein>
    <submittedName>
        <fullName evidence="2 4">Uncharacterized protein</fullName>
    </submittedName>
</protein>
<organism evidence="2">
    <name type="scientific">Eremomyces bilateralis CBS 781.70</name>
    <dbReference type="NCBI Taxonomy" id="1392243"/>
    <lineage>
        <taxon>Eukaryota</taxon>
        <taxon>Fungi</taxon>
        <taxon>Dikarya</taxon>
        <taxon>Ascomycota</taxon>
        <taxon>Pezizomycotina</taxon>
        <taxon>Dothideomycetes</taxon>
        <taxon>Dothideomycetes incertae sedis</taxon>
        <taxon>Eremomycetales</taxon>
        <taxon>Eremomycetaceae</taxon>
        <taxon>Eremomyces</taxon>
    </lineage>
</organism>
<name>A0A6G1FZZ2_9PEZI</name>
<reference evidence="4" key="2">
    <citation type="submission" date="2020-04" db="EMBL/GenBank/DDBJ databases">
        <authorList>
            <consortium name="NCBI Genome Project"/>
        </authorList>
    </citation>
    <scope>NUCLEOTIDE SEQUENCE</scope>
    <source>
        <strain evidence="4">CBS 781.70</strain>
    </source>
</reference>
<feature type="region of interest" description="Disordered" evidence="1">
    <location>
        <begin position="1"/>
        <end position="35"/>
    </location>
</feature>
<dbReference type="EMBL" id="ML975162">
    <property type="protein sequence ID" value="KAF1811353.1"/>
    <property type="molecule type" value="Genomic_DNA"/>
</dbReference>
<sequence length="209" mass="23339">MPSKSAEASSGGACITGQPEEEADDGSPSSFLPGQQVRLASETNARVVAWLEAFDGPVDPEGAGGTGVSSRPHPLYNRAQRRLNRFRPDQPWVPLRRRYNPSQVRRSRFGIRWPWVPHRRRIRPQEPVLYTPQPVRPWLGGRAAASESWKTTTSESGMSYTLPGRSKSCPMLEETRSSTRPARLRARTLYNDGWPTQTVVSRGQEQSGT</sequence>
<dbReference type="Proteomes" id="UP000504638">
    <property type="component" value="Unplaced"/>
</dbReference>
<dbReference type="RefSeq" id="XP_033532984.1">
    <property type="nucleotide sequence ID" value="XM_033681932.1"/>
</dbReference>
<keyword evidence="3" id="KW-1185">Reference proteome</keyword>